<keyword evidence="4" id="KW-0630">Potassium</keyword>
<feature type="transmembrane region" description="Helical" evidence="8">
    <location>
        <begin position="57"/>
        <end position="75"/>
    </location>
</feature>
<feature type="transmembrane region" description="Helical" evidence="8">
    <location>
        <begin position="293"/>
        <end position="318"/>
    </location>
</feature>
<feature type="transmembrane region" description="Helical" evidence="8">
    <location>
        <begin position="466"/>
        <end position="487"/>
    </location>
</feature>
<dbReference type="Proteomes" id="UP000662747">
    <property type="component" value="Chromosome"/>
</dbReference>
<sequence>MHGAHEVLQAIAIVLCVAAVTTVLFQKLRQPVVLGYILAGLVVGPYLPIPLVANSEVVTTLSELGVILLMFSLGLEFSLRKLFAVGFTAGLTAVIQCAIMIWLGFVVGRAFGWTSRESIFTGALIAISSTTIIAKAFDEQGIKGRLRELVVGVLIVEDLIAVVLMATLTAISNGAGLSMGALALTTGRLVAFLVGLVVVGLFIIPRAVRAVVRLNRPETTLVASVGICFAVALLALSFGYSVALGAFLAGSLVAESGEEKVVEHLVQPVRDMFAAIFFVSVGMLIDPALVAKYWAAILVLTVVVILGKILGVTLGAFLTGNGTRTSVQAGMSLAQIGEFSFIIAGLGLSLKATGEFLYPVAVAVSAITTLTTPMLIKVSGPVASWVDRKLPKPLQTFATLYGTWVEQLREAPPSKTRGAVVRRTVVLLLVDAAVLVLLVIGTSLAAGKVSAFVEERTGLSRELANYLIIAADTVLAAPFIVGIFTLARRLGTLLAEAALPPRTDGKVDLAAAPRKLLIVTLRVVTILLIGVPVVAITQPFLRGATGPLIILALLVSLGVAFWRGATNLHGHVRAGAQVVVAALAAQSHSKEPGAEEHALDDVPKLLPGLGEPVPVRLEDKSPAVGRTLAQLNLRGLTGATVLAIQRGEESVSVPTAQEVLRAGDVLALTGTHEAVEAAKGLLTGDTPQPPIHGEPAGAHA</sequence>
<gene>
    <name evidence="10" type="ORF">JY651_46150</name>
</gene>
<evidence type="ECO:0000313" key="10">
    <source>
        <dbReference type="EMBL" id="QSQ22424.1"/>
    </source>
</evidence>
<evidence type="ECO:0000256" key="1">
    <source>
        <dbReference type="ARBA" id="ARBA00004141"/>
    </source>
</evidence>
<keyword evidence="5 8" id="KW-0812">Transmembrane</keyword>
<dbReference type="SUPFAM" id="SSF116726">
    <property type="entry name" value="TrkA C-terminal domain-like"/>
    <property type="match status" value="1"/>
</dbReference>
<feature type="transmembrane region" description="Helical" evidence="8">
    <location>
        <begin position="189"/>
        <end position="208"/>
    </location>
</feature>
<feature type="transmembrane region" description="Helical" evidence="8">
    <location>
        <begin position="548"/>
        <end position="565"/>
    </location>
</feature>
<feature type="domain" description="RCK C-terminal" evidence="9">
    <location>
        <begin position="600"/>
        <end position="684"/>
    </location>
</feature>
<feature type="transmembrane region" description="Helical" evidence="8">
    <location>
        <begin position="32"/>
        <end position="51"/>
    </location>
</feature>
<evidence type="ECO:0000256" key="8">
    <source>
        <dbReference type="SAM" id="Phobius"/>
    </source>
</evidence>
<dbReference type="InterPro" id="IPR038770">
    <property type="entry name" value="Na+/solute_symporter_sf"/>
</dbReference>
<evidence type="ECO:0000259" key="9">
    <source>
        <dbReference type="PROSITE" id="PS51202"/>
    </source>
</evidence>
<keyword evidence="6 8" id="KW-1133">Transmembrane helix</keyword>
<evidence type="ECO:0000313" key="11">
    <source>
        <dbReference type="Proteomes" id="UP000662747"/>
    </source>
</evidence>
<evidence type="ECO:0000256" key="3">
    <source>
        <dbReference type="ARBA" id="ARBA00022448"/>
    </source>
</evidence>
<dbReference type="Pfam" id="PF02080">
    <property type="entry name" value="TrkA_C"/>
    <property type="match status" value="1"/>
</dbReference>
<evidence type="ECO:0000256" key="4">
    <source>
        <dbReference type="ARBA" id="ARBA00022538"/>
    </source>
</evidence>
<keyword evidence="11" id="KW-1185">Reference proteome</keyword>
<comment type="similarity">
    <text evidence="2">Belongs to the monovalent cation:proton antiporter 2 (CPA2) transporter (TC 2.A.37) family.</text>
</comment>
<dbReference type="Gene3D" id="1.20.1530.20">
    <property type="match status" value="1"/>
</dbReference>
<keyword evidence="4" id="KW-0633">Potassium transport</keyword>
<dbReference type="PANTHER" id="PTHR42751">
    <property type="entry name" value="SODIUM/HYDROGEN EXCHANGER FAMILY/TRKA DOMAIN PROTEIN"/>
    <property type="match status" value="1"/>
</dbReference>
<feature type="transmembrane region" description="Helical" evidence="8">
    <location>
        <begin position="425"/>
        <end position="446"/>
    </location>
</feature>
<comment type="subcellular location">
    <subcellularLocation>
        <location evidence="1">Membrane</location>
        <topology evidence="1">Multi-pass membrane protein</topology>
    </subcellularLocation>
</comment>
<evidence type="ECO:0000256" key="5">
    <source>
        <dbReference type="ARBA" id="ARBA00022692"/>
    </source>
</evidence>
<feature type="transmembrane region" description="Helical" evidence="8">
    <location>
        <begin position="516"/>
        <end position="536"/>
    </location>
</feature>
<feature type="transmembrane region" description="Helical" evidence="8">
    <location>
        <begin position="6"/>
        <end position="25"/>
    </location>
</feature>
<reference evidence="10 11" key="1">
    <citation type="submission" date="2021-02" db="EMBL/GenBank/DDBJ databases">
        <title>De Novo genome assembly of isolated myxobacteria.</title>
        <authorList>
            <person name="Stevens D.C."/>
        </authorList>
    </citation>
    <scope>NUCLEOTIDE SEQUENCE [LARGE SCALE GENOMIC DNA]</scope>
    <source>
        <strain evidence="11">SCPEA02</strain>
    </source>
</reference>
<dbReference type="PANTHER" id="PTHR42751:SF3">
    <property type="entry name" value="SODIUM_GLUTAMATE SYMPORTER"/>
    <property type="match status" value="1"/>
</dbReference>
<evidence type="ECO:0000256" key="2">
    <source>
        <dbReference type="ARBA" id="ARBA00005551"/>
    </source>
</evidence>
<keyword evidence="4" id="KW-0406">Ion transport</keyword>
<dbReference type="RefSeq" id="WP_206724000.1">
    <property type="nucleotide sequence ID" value="NZ_CP071090.1"/>
</dbReference>
<dbReference type="Pfam" id="PF00999">
    <property type="entry name" value="Na_H_Exchanger"/>
    <property type="match status" value="1"/>
</dbReference>
<dbReference type="InterPro" id="IPR006153">
    <property type="entry name" value="Cation/H_exchanger_TM"/>
</dbReference>
<protein>
    <submittedName>
        <fullName evidence="10">Cation:proton antiporter</fullName>
    </submittedName>
</protein>
<feature type="transmembrane region" description="Helical" evidence="8">
    <location>
        <begin position="220"/>
        <end position="243"/>
    </location>
</feature>
<accession>A0ABX7NU68</accession>
<feature type="transmembrane region" description="Helical" evidence="8">
    <location>
        <begin position="330"/>
        <end position="350"/>
    </location>
</feature>
<feature type="transmembrane region" description="Helical" evidence="8">
    <location>
        <begin position="119"/>
        <end position="137"/>
    </location>
</feature>
<dbReference type="EMBL" id="CP071090">
    <property type="protein sequence ID" value="QSQ22424.1"/>
    <property type="molecule type" value="Genomic_DNA"/>
</dbReference>
<organism evidence="10 11">
    <name type="scientific">Pyxidicoccus parkwayensis</name>
    <dbReference type="NCBI Taxonomy" id="2813578"/>
    <lineage>
        <taxon>Bacteria</taxon>
        <taxon>Pseudomonadati</taxon>
        <taxon>Myxococcota</taxon>
        <taxon>Myxococcia</taxon>
        <taxon>Myxococcales</taxon>
        <taxon>Cystobacterineae</taxon>
        <taxon>Myxococcaceae</taxon>
        <taxon>Pyxidicoccus</taxon>
    </lineage>
</organism>
<dbReference type="PROSITE" id="PS51202">
    <property type="entry name" value="RCK_C"/>
    <property type="match status" value="1"/>
</dbReference>
<name>A0ABX7NU68_9BACT</name>
<feature type="transmembrane region" description="Helical" evidence="8">
    <location>
        <begin position="149"/>
        <end position="169"/>
    </location>
</feature>
<dbReference type="InterPro" id="IPR036721">
    <property type="entry name" value="RCK_C_sf"/>
</dbReference>
<evidence type="ECO:0000256" key="7">
    <source>
        <dbReference type="ARBA" id="ARBA00023136"/>
    </source>
</evidence>
<keyword evidence="3" id="KW-0813">Transport</keyword>
<dbReference type="Gene3D" id="3.30.70.1450">
    <property type="entry name" value="Regulator of K+ conductance, C-terminal domain"/>
    <property type="match status" value="1"/>
</dbReference>
<evidence type="ECO:0000256" key="6">
    <source>
        <dbReference type="ARBA" id="ARBA00022989"/>
    </source>
</evidence>
<dbReference type="InterPro" id="IPR006037">
    <property type="entry name" value="RCK_C"/>
</dbReference>
<feature type="transmembrane region" description="Helical" evidence="8">
    <location>
        <begin position="82"/>
        <end position="107"/>
    </location>
</feature>
<keyword evidence="7 8" id="KW-0472">Membrane</keyword>
<proteinExistence type="inferred from homology"/>